<evidence type="ECO:0000313" key="1">
    <source>
        <dbReference type="EMBL" id="RPA76139.1"/>
    </source>
</evidence>
<keyword evidence="2" id="KW-1185">Reference proteome</keyword>
<dbReference type="Proteomes" id="UP000275078">
    <property type="component" value="Unassembled WGS sequence"/>
</dbReference>
<protein>
    <submittedName>
        <fullName evidence="1">Uncharacterized protein</fullName>
    </submittedName>
</protein>
<accession>A0A3N4HR03</accession>
<reference evidence="1 2" key="1">
    <citation type="journal article" date="2018" name="Nat. Ecol. Evol.">
        <title>Pezizomycetes genomes reveal the molecular basis of ectomycorrhizal truffle lifestyle.</title>
        <authorList>
            <person name="Murat C."/>
            <person name="Payen T."/>
            <person name="Noel B."/>
            <person name="Kuo A."/>
            <person name="Morin E."/>
            <person name="Chen J."/>
            <person name="Kohler A."/>
            <person name="Krizsan K."/>
            <person name="Balestrini R."/>
            <person name="Da Silva C."/>
            <person name="Montanini B."/>
            <person name="Hainaut M."/>
            <person name="Levati E."/>
            <person name="Barry K.W."/>
            <person name="Belfiori B."/>
            <person name="Cichocki N."/>
            <person name="Clum A."/>
            <person name="Dockter R.B."/>
            <person name="Fauchery L."/>
            <person name="Guy J."/>
            <person name="Iotti M."/>
            <person name="Le Tacon F."/>
            <person name="Lindquist E.A."/>
            <person name="Lipzen A."/>
            <person name="Malagnac F."/>
            <person name="Mello A."/>
            <person name="Molinier V."/>
            <person name="Miyauchi S."/>
            <person name="Poulain J."/>
            <person name="Riccioni C."/>
            <person name="Rubini A."/>
            <person name="Sitrit Y."/>
            <person name="Splivallo R."/>
            <person name="Traeger S."/>
            <person name="Wang M."/>
            <person name="Zifcakova L."/>
            <person name="Wipf D."/>
            <person name="Zambonelli A."/>
            <person name="Paolocci F."/>
            <person name="Nowrousian M."/>
            <person name="Ottonello S."/>
            <person name="Baldrian P."/>
            <person name="Spatafora J.W."/>
            <person name="Henrissat B."/>
            <person name="Nagy L.G."/>
            <person name="Aury J.M."/>
            <person name="Wincker P."/>
            <person name="Grigoriev I.V."/>
            <person name="Bonfante P."/>
            <person name="Martin F.M."/>
        </authorList>
    </citation>
    <scope>NUCLEOTIDE SEQUENCE [LARGE SCALE GENOMIC DNA]</scope>
    <source>
        <strain evidence="1 2">RN42</strain>
    </source>
</reference>
<dbReference type="EMBL" id="ML119750">
    <property type="protein sequence ID" value="RPA76139.1"/>
    <property type="molecule type" value="Genomic_DNA"/>
</dbReference>
<name>A0A3N4HR03_ASCIM</name>
<gene>
    <name evidence="1" type="ORF">BJ508DRAFT_379613</name>
</gene>
<evidence type="ECO:0000313" key="2">
    <source>
        <dbReference type="Proteomes" id="UP000275078"/>
    </source>
</evidence>
<dbReference type="AlphaFoldDB" id="A0A3N4HR03"/>
<proteinExistence type="predicted"/>
<sequence>MSAKPPLRARIRRLRARQKTFLTRYKSYNARVQTSIEDLLIPRQDFGFTPMGAKLLRQAASNVHNPPDFAPVLTSDNIDQEEENLERWEAWLQWKRGDLQGMESVLDAFTSGDFIRICKEGGTGNTITLSKFNIVNQKLRELGFPEWTLEAQMEALLQAGGITKDEHTNGPHLPFENRLERLYGRWTDFNNRREEFVNRATKTFENYDELSGQDHYKWIIETLLKWKPKAGKNITSDTIEVQENRLRDGEARLEKLWALFWYGEYLYEADIAGKPELKLEAFQFAREAGFHDIEEQYLESYQRFLAIKAAKGQHAFRLQPSKINLSETHRTDLLFNMRQTAFHDVVTNQTERVKSTNLGKRLAAVPVRKLKYNERDIMKQYKALKGKGDFYNNCQRGRLPVWSFGSKKQVAEEVQPFLRSPPDFLLDMAVGAATHGKLSFEARSRRLHTRQTAHTTRVRLYQERFAAVLEALPAVPGVNWANLHEVAKHEISQGDPLWFETTEENVDFLEWDLTISEAALEKKKTKLGRLEKQCKVQHLFSEGPKRYLEGYAILKELGAPAFYIRNVIKEFHDNVRSGDLMNLESQMASVSTWNQPFHQRARRHPPFDHLNNRKQTTNKGKDAVYRRNQRNQLSGSLSIRASNRGKALAVIPVGVLKYKEGDIFTEWNWYPGWKKERLKTWYPMEDWPYDKKYQPVLKSPLKPRSIRLPFGFGTHTHLSFEARRKRIHARRKSYQTRFRLYHQRMSTFIQQCASLPCIKNGLERRRLDSSDRLRRQSPVERFDDCLRSLIASDCLLEVSRDNIDVVEWLLEEMETELNERKAGAVHMEMMGNVLLIFEDGPKRYLEGYAKMEEAGVHPLYVQMLIKSFHERVASVLGSLKQNYTVTVSWNVGMSLLDGSDDNTSDCSDG</sequence>
<organism evidence="1 2">
    <name type="scientific">Ascobolus immersus RN42</name>
    <dbReference type="NCBI Taxonomy" id="1160509"/>
    <lineage>
        <taxon>Eukaryota</taxon>
        <taxon>Fungi</taxon>
        <taxon>Dikarya</taxon>
        <taxon>Ascomycota</taxon>
        <taxon>Pezizomycotina</taxon>
        <taxon>Pezizomycetes</taxon>
        <taxon>Pezizales</taxon>
        <taxon>Ascobolaceae</taxon>
        <taxon>Ascobolus</taxon>
    </lineage>
</organism>